<dbReference type="InterPro" id="IPR035427">
    <property type="entry name" value="Tim10-like_dom_sf"/>
</dbReference>
<keyword evidence="5 8" id="KW-0811">Translocation</keyword>
<evidence type="ECO:0000256" key="3">
    <source>
        <dbReference type="ARBA" id="ARBA00022833"/>
    </source>
</evidence>
<organism evidence="10 11">
    <name type="scientific">Galdieria yellowstonensis</name>
    <dbReference type="NCBI Taxonomy" id="3028027"/>
    <lineage>
        <taxon>Eukaryota</taxon>
        <taxon>Rhodophyta</taxon>
        <taxon>Bangiophyceae</taxon>
        <taxon>Galdieriales</taxon>
        <taxon>Galdieriaceae</taxon>
        <taxon>Galdieria</taxon>
    </lineage>
</organism>
<dbReference type="PANTHER" id="PTHR13172">
    <property type="entry name" value="MITOCHONDRIAL IMPORT INNER MEMBRANE TRANSLOCASE SUBUNIT TIM9B"/>
    <property type="match status" value="1"/>
</dbReference>
<gene>
    <name evidence="10" type="ORF">GAYE_SCF09G3197</name>
</gene>
<dbReference type="InterPro" id="IPR004217">
    <property type="entry name" value="Tim10-like"/>
</dbReference>
<dbReference type="Gene3D" id="1.10.287.810">
    <property type="entry name" value="Mitochondrial import inner membrane translocase subunit tim13 like domains"/>
    <property type="match status" value="1"/>
</dbReference>
<keyword evidence="4 8" id="KW-0653">Protein transport</keyword>
<evidence type="ECO:0000256" key="8">
    <source>
        <dbReference type="RuleBase" id="RU367043"/>
    </source>
</evidence>
<keyword evidence="8" id="KW-0472">Membrane</keyword>
<keyword evidence="8" id="KW-0999">Mitochondrion inner membrane</keyword>
<evidence type="ECO:0000313" key="10">
    <source>
        <dbReference type="EMBL" id="KAK4525289.1"/>
    </source>
</evidence>
<proteinExistence type="inferred from homology"/>
<evidence type="ECO:0000256" key="7">
    <source>
        <dbReference type="ARBA" id="ARBA00023157"/>
    </source>
</evidence>
<evidence type="ECO:0000313" key="11">
    <source>
        <dbReference type="Proteomes" id="UP001300502"/>
    </source>
</evidence>
<keyword evidence="3" id="KW-0862">Zinc</keyword>
<keyword evidence="7 8" id="KW-1015">Disulfide bond</keyword>
<evidence type="ECO:0000256" key="1">
    <source>
        <dbReference type="ARBA" id="ARBA00022448"/>
    </source>
</evidence>
<protein>
    <recommendedName>
        <fullName evidence="8">Mitochondrial import inner membrane translocase subunit</fullName>
    </recommendedName>
</protein>
<evidence type="ECO:0000256" key="4">
    <source>
        <dbReference type="ARBA" id="ARBA00022927"/>
    </source>
</evidence>
<dbReference type="InterPro" id="IPR050673">
    <property type="entry name" value="Mito_inner_translocase_sub"/>
</dbReference>
<dbReference type="GO" id="GO:0046872">
    <property type="term" value="F:metal ion binding"/>
    <property type="evidence" value="ECO:0007669"/>
    <property type="project" value="UniProtKB-KW"/>
</dbReference>
<comment type="subcellular location">
    <subcellularLocation>
        <location evidence="8">Mitochondrion inner membrane</location>
        <topology evidence="8">Peripheral membrane protein</topology>
        <orientation evidence="8">Intermembrane side</orientation>
    </subcellularLocation>
</comment>
<feature type="domain" description="Tim10-like" evidence="9">
    <location>
        <begin position="24"/>
        <end position="86"/>
    </location>
</feature>
<dbReference type="Proteomes" id="UP001300502">
    <property type="component" value="Unassembled WGS sequence"/>
</dbReference>
<dbReference type="AlphaFoldDB" id="A0AAV9ID53"/>
<dbReference type="EMBL" id="JANCYU010000029">
    <property type="protein sequence ID" value="KAK4525289.1"/>
    <property type="molecule type" value="Genomic_DNA"/>
</dbReference>
<keyword evidence="8" id="KW-0143">Chaperone</keyword>
<comment type="domain">
    <text evidence="8">The twin CX3C motif contains 4 conserved Cys residues that form 2 disulfide bonds in the mitochondrial intermembrane space.</text>
</comment>
<evidence type="ECO:0000256" key="6">
    <source>
        <dbReference type="ARBA" id="ARBA00023128"/>
    </source>
</evidence>
<comment type="similarity">
    <text evidence="8">Belongs to the small Tim family.</text>
</comment>
<dbReference type="GO" id="GO:0005743">
    <property type="term" value="C:mitochondrial inner membrane"/>
    <property type="evidence" value="ECO:0007669"/>
    <property type="project" value="UniProtKB-SubCell"/>
</dbReference>
<keyword evidence="2" id="KW-0479">Metal-binding</keyword>
<dbReference type="Pfam" id="PF02953">
    <property type="entry name" value="zf-Tim10_DDP"/>
    <property type="match status" value="1"/>
</dbReference>
<keyword evidence="1 8" id="KW-0813">Transport</keyword>
<keyword evidence="6 8" id="KW-0496">Mitochondrion</keyword>
<evidence type="ECO:0000259" key="9">
    <source>
        <dbReference type="Pfam" id="PF02953"/>
    </source>
</evidence>
<evidence type="ECO:0000256" key="5">
    <source>
        <dbReference type="ARBA" id="ARBA00023010"/>
    </source>
</evidence>
<comment type="function">
    <text evidence="8">Mitochondrial intermembrane chaperone that participates in the import and insertion of some multi-pass transmembrane proteins into the mitochondrial inner membrane. Also required for the transfer of beta-barrel precursors from the TOM complex to the sorting and assembly machinery (SAM complex) of the outer membrane. Acts as a chaperone-like protein that protects the hydrophobic precursors from aggregation and guide them through the mitochondrial intermembrane space.</text>
</comment>
<sequence length="103" mass="11258">MAAAGPGAFDLSGLGPEDQGKLMAVMQDLQIQDSLRLYNELVQRCFGECVETFRSKKLDGKEEACVTKCAQKFVKMAARVGQRFAEQQQQLVAEAQRGSTPSS</sequence>
<dbReference type="SUPFAM" id="SSF144122">
    <property type="entry name" value="Tim10-like"/>
    <property type="match status" value="1"/>
</dbReference>
<name>A0AAV9ID53_9RHOD</name>
<accession>A0AAV9ID53</accession>
<comment type="caution">
    <text evidence="10">The sequence shown here is derived from an EMBL/GenBank/DDBJ whole genome shotgun (WGS) entry which is preliminary data.</text>
</comment>
<evidence type="ECO:0000256" key="2">
    <source>
        <dbReference type="ARBA" id="ARBA00022723"/>
    </source>
</evidence>
<dbReference type="GO" id="GO:0015031">
    <property type="term" value="P:protein transport"/>
    <property type="evidence" value="ECO:0007669"/>
    <property type="project" value="UniProtKB-KW"/>
</dbReference>
<keyword evidence="11" id="KW-1185">Reference proteome</keyword>
<reference evidence="10 11" key="1">
    <citation type="submission" date="2022-07" db="EMBL/GenBank/DDBJ databases">
        <title>Genome-wide signatures of adaptation to extreme environments.</title>
        <authorList>
            <person name="Cho C.H."/>
            <person name="Yoon H.S."/>
        </authorList>
    </citation>
    <scope>NUCLEOTIDE SEQUENCE [LARGE SCALE GENOMIC DNA]</scope>
    <source>
        <strain evidence="10 11">108.79 E11</strain>
    </source>
</reference>
<comment type="subunit">
    <text evidence="8">Heterohexamer.</text>
</comment>